<dbReference type="Proteomes" id="UP000031258">
    <property type="component" value="Unassembled WGS sequence"/>
</dbReference>
<keyword evidence="2" id="KW-1185">Reference proteome</keyword>
<dbReference type="STRING" id="86105.NF27_BK01040"/>
<dbReference type="EMBL" id="JSWE01000036">
    <property type="protein sequence ID" value="KIE06183.1"/>
    <property type="molecule type" value="Genomic_DNA"/>
</dbReference>
<evidence type="ECO:0000313" key="1">
    <source>
        <dbReference type="EMBL" id="KIE06183.1"/>
    </source>
</evidence>
<protein>
    <submittedName>
        <fullName evidence="1">Uncharacterized protein</fullName>
    </submittedName>
</protein>
<evidence type="ECO:0000313" key="2">
    <source>
        <dbReference type="Proteomes" id="UP000031258"/>
    </source>
</evidence>
<dbReference type="OrthoDB" id="9819554at2"/>
<proteinExistence type="predicted"/>
<comment type="caution">
    <text evidence="1">The sequence shown here is derived from an EMBL/GenBank/DDBJ whole genome shotgun (WGS) entry which is preliminary data.</text>
</comment>
<dbReference type="RefSeq" id="WP_039454781.1">
    <property type="nucleotide sequence ID" value="NZ_JSWE01000036.1"/>
</dbReference>
<organism evidence="1 2">
    <name type="scientific">Candidatus Jidaibacter acanthamoebae</name>
    <dbReference type="NCBI Taxonomy" id="86105"/>
    <lineage>
        <taxon>Bacteria</taxon>
        <taxon>Pseudomonadati</taxon>
        <taxon>Pseudomonadota</taxon>
        <taxon>Alphaproteobacteria</taxon>
        <taxon>Rickettsiales</taxon>
        <taxon>Candidatus Midichloriaceae</taxon>
        <taxon>Candidatus Jidaibacter</taxon>
    </lineage>
</organism>
<reference evidence="1 2" key="1">
    <citation type="submission" date="2014-11" db="EMBL/GenBank/DDBJ databases">
        <title>A Rickettsiales Symbiont of Amoebae With Ancient Features.</title>
        <authorList>
            <person name="Schulz F."/>
            <person name="Martijn J."/>
            <person name="Wascher F."/>
            <person name="Kostanjsek R."/>
            <person name="Ettema T.J."/>
            <person name="Horn M."/>
        </authorList>
    </citation>
    <scope>NUCLEOTIDE SEQUENCE [LARGE SCALE GENOMIC DNA]</scope>
    <source>
        <strain evidence="1 2">UWC36</strain>
    </source>
</reference>
<name>A0A0C1QQK9_9RICK</name>
<accession>A0A0C1QQK9</accession>
<sequence length="247" mass="28827">MTIKYEKLFATVDNIKVGNQIYSAYQLAKLMSFLPLEMFIDSFVYSGIGLVNTMLCGGMRLGKDYLYNGYEDKDKENQFETLTLDFTKLSESLPAYIEQEYEQFSMKYFLSDHMEELKTGALMHLALENLASENIYNKIAGFDDKFKSIDINIPKDTFLYNLHTTYDYSHKGAHFEHSVINPPLCVLYENKPLVECSSIYIREPIEHALFAIEAYKYIFIDIPYETVTAICEYTEIFNYMQDKHDEL</sequence>
<gene>
    <name evidence="1" type="ORF">NF27_BK01040</name>
</gene>
<dbReference type="AlphaFoldDB" id="A0A0C1QQK9"/>